<evidence type="ECO:0000313" key="4">
    <source>
        <dbReference type="Proteomes" id="UP000313948"/>
    </source>
</evidence>
<dbReference type="EMBL" id="CP040899">
    <property type="protein sequence ID" value="QDB78346.1"/>
    <property type="molecule type" value="Genomic_DNA"/>
</dbReference>
<keyword evidence="4" id="KW-1185">Reference proteome</keyword>
<protein>
    <submittedName>
        <fullName evidence="3">Glucosamine-6-phosphate deaminase</fullName>
    </submittedName>
</protein>
<dbReference type="Gene3D" id="3.40.50.1360">
    <property type="match status" value="1"/>
</dbReference>
<feature type="domain" description="Glucosamine/galactosamine-6-phosphate isomerase" evidence="2">
    <location>
        <begin position="9"/>
        <end position="230"/>
    </location>
</feature>
<name>A0ABX5VIZ3_9MICO</name>
<keyword evidence="1" id="KW-0119">Carbohydrate metabolism</keyword>
<dbReference type="RefSeq" id="WP_139072215.1">
    <property type="nucleotide sequence ID" value="NZ_CP040899.1"/>
</dbReference>
<proteinExistence type="predicted"/>
<reference evidence="3 4" key="1">
    <citation type="submission" date="2019-05" db="EMBL/GenBank/DDBJ databases">
        <title>Georgenia *** sp. nov., and Georgenia *** sp. nov., isolated from the intestinal contents of plateau pika (Ochotona curzoniae) in the Qinghai-Tibet plateau of China.</title>
        <authorList>
            <person name="Tian Z."/>
        </authorList>
    </citation>
    <scope>NUCLEOTIDE SEQUENCE [LARGE SCALE GENOMIC DNA]</scope>
    <source>
        <strain evidence="3 4">Z294</strain>
    </source>
</reference>
<dbReference type="Pfam" id="PF01182">
    <property type="entry name" value="Glucosamine_iso"/>
    <property type="match status" value="1"/>
</dbReference>
<dbReference type="Proteomes" id="UP000313948">
    <property type="component" value="Chromosome"/>
</dbReference>
<dbReference type="InterPro" id="IPR004547">
    <property type="entry name" value="Glucosamine6P_isomerase"/>
</dbReference>
<dbReference type="PANTHER" id="PTHR11280:SF6">
    <property type="entry name" value="GLUCOSAMINE-6-PHOSPHATE ISOMERASE NAGB"/>
    <property type="match status" value="1"/>
</dbReference>
<sequence>MLELIRNRTHDELGAAGARLAVAAISRAHAEGRAATVLLAAAPSQIPVLRALAAADIHDKPVRYFHMDEYVGLPEDAPQAFGAWLGRTYFDQLPAGHQATFERIDAGGDPESAAAAYAALLPAGDFDLVLCGIGINGHLAFNDPGCDLQDPLPVRHIRLARASRVQQVDEGLFPALGAVPEHAVTVTVPRMLASRAIVCSVLGEAKAEAVRAMLEEPVGNAVPATALREHPVTTVLVDEEAMSRVG</sequence>
<dbReference type="SUPFAM" id="SSF100950">
    <property type="entry name" value="NagB/RpiA/CoA transferase-like"/>
    <property type="match status" value="1"/>
</dbReference>
<organism evidence="3 4">
    <name type="scientific">Georgenia wutianyii</name>
    <dbReference type="NCBI Taxonomy" id="2585135"/>
    <lineage>
        <taxon>Bacteria</taxon>
        <taxon>Bacillati</taxon>
        <taxon>Actinomycetota</taxon>
        <taxon>Actinomycetes</taxon>
        <taxon>Micrococcales</taxon>
        <taxon>Bogoriellaceae</taxon>
        <taxon>Georgenia</taxon>
    </lineage>
</organism>
<dbReference type="InterPro" id="IPR037171">
    <property type="entry name" value="NagB/RpiA_transferase-like"/>
</dbReference>
<dbReference type="PANTHER" id="PTHR11280">
    <property type="entry name" value="GLUCOSAMINE-6-PHOSPHATE ISOMERASE"/>
    <property type="match status" value="1"/>
</dbReference>
<evidence type="ECO:0000256" key="1">
    <source>
        <dbReference type="ARBA" id="ARBA00023277"/>
    </source>
</evidence>
<evidence type="ECO:0000259" key="2">
    <source>
        <dbReference type="Pfam" id="PF01182"/>
    </source>
</evidence>
<gene>
    <name evidence="3" type="ORF">FE251_02360</name>
</gene>
<evidence type="ECO:0000313" key="3">
    <source>
        <dbReference type="EMBL" id="QDB78346.1"/>
    </source>
</evidence>
<accession>A0ABX5VIZ3</accession>
<dbReference type="InterPro" id="IPR006148">
    <property type="entry name" value="Glc/Gal-6P_isomerase"/>
</dbReference>